<sequence>MPSYSYTSSSSSFSSNINGRQTGHSYKETSQTTPEGTTVRTTSQNLGERPVTHTQQFDSQGRELIGDNTGGASRRIEDVSSEEADHGYKERMEDEYAKREGGA</sequence>
<comment type="caution">
    <text evidence="2">The sequence shown here is derived from an EMBL/GenBank/DDBJ whole genome shotgun (WGS) entry which is preliminary data.</text>
</comment>
<evidence type="ECO:0000313" key="3">
    <source>
        <dbReference type="Proteomes" id="UP000829685"/>
    </source>
</evidence>
<name>A0A9P9WI25_9PEZI</name>
<dbReference type="EMBL" id="JAFIMR010000023">
    <property type="protein sequence ID" value="KAI1864655.1"/>
    <property type="molecule type" value="Genomic_DNA"/>
</dbReference>
<feature type="compositionally biased region" description="Basic and acidic residues" evidence="1">
    <location>
        <begin position="74"/>
        <end position="103"/>
    </location>
</feature>
<proteinExistence type="predicted"/>
<reference evidence="2" key="1">
    <citation type="submission" date="2021-03" db="EMBL/GenBank/DDBJ databases">
        <title>Revisited historic fungal species revealed as producer of novel bioactive compounds through whole genome sequencing and comparative genomics.</title>
        <authorList>
            <person name="Vignolle G.A."/>
            <person name="Hochenegger N."/>
            <person name="Mach R.L."/>
            <person name="Mach-Aigner A.R."/>
            <person name="Javad Rahimi M."/>
            <person name="Salim K.A."/>
            <person name="Chan C.M."/>
            <person name="Lim L.B.L."/>
            <person name="Cai F."/>
            <person name="Druzhinina I.S."/>
            <person name="U'Ren J.M."/>
            <person name="Derntl C."/>
        </authorList>
    </citation>
    <scope>NUCLEOTIDE SEQUENCE</scope>
    <source>
        <strain evidence="2">TUCIM 5799</strain>
    </source>
</reference>
<evidence type="ECO:0000313" key="2">
    <source>
        <dbReference type="EMBL" id="KAI1864655.1"/>
    </source>
</evidence>
<dbReference type="Proteomes" id="UP000829685">
    <property type="component" value="Unassembled WGS sequence"/>
</dbReference>
<organism evidence="2 3">
    <name type="scientific">Neoarthrinium moseri</name>
    <dbReference type="NCBI Taxonomy" id="1658444"/>
    <lineage>
        <taxon>Eukaryota</taxon>
        <taxon>Fungi</taxon>
        <taxon>Dikarya</taxon>
        <taxon>Ascomycota</taxon>
        <taxon>Pezizomycotina</taxon>
        <taxon>Sordariomycetes</taxon>
        <taxon>Xylariomycetidae</taxon>
        <taxon>Amphisphaeriales</taxon>
        <taxon>Apiosporaceae</taxon>
        <taxon>Neoarthrinium</taxon>
    </lineage>
</organism>
<dbReference type="AlphaFoldDB" id="A0A9P9WI25"/>
<evidence type="ECO:0000256" key="1">
    <source>
        <dbReference type="SAM" id="MobiDB-lite"/>
    </source>
</evidence>
<gene>
    <name evidence="2" type="ORF">JX265_008379</name>
</gene>
<feature type="region of interest" description="Disordered" evidence="1">
    <location>
        <begin position="1"/>
        <end position="103"/>
    </location>
</feature>
<protein>
    <submittedName>
        <fullName evidence="2">Uncharacterized protein</fullName>
    </submittedName>
</protein>
<keyword evidence="3" id="KW-1185">Reference proteome</keyword>
<accession>A0A9P9WI25</accession>
<feature type="compositionally biased region" description="Polar residues" evidence="1">
    <location>
        <begin position="16"/>
        <end position="59"/>
    </location>
</feature>
<feature type="compositionally biased region" description="Low complexity" evidence="1">
    <location>
        <begin position="1"/>
        <end position="15"/>
    </location>
</feature>